<evidence type="ECO:0000256" key="2">
    <source>
        <dbReference type="ARBA" id="ARBA00016807"/>
    </source>
</evidence>
<keyword evidence="4" id="KW-0804">Transcription</keyword>
<evidence type="ECO:0000256" key="1">
    <source>
        <dbReference type="ARBA" id="ARBA00011764"/>
    </source>
</evidence>
<dbReference type="PANTHER" id="PTHR21411">
    <property type="entry name" value="APONTIC"/>
    <property type="match status" value="1"/>
</dbReference>
<comment type="subunit">
    <text evidence="1">Self-associates forming complexes of several hundred monomers.</text>
</comment>
<accession>A0A9N9SF93</accession>
<gene>
    <name evidence="8" type="ORF">PHAECO_LOCUS8436</name>
</gene>
<dbReference type="PANTHER" id="PTHR21411:SF0">
    <property type="entry name" value="REGULATORY PROTEIN ZESTE"/>
    <property type="match status" value="1"/>
</dbReference>
<dbReference type="InterPro" id="IPR028002">
    <property type="entry name" value="Myb_DNA-bind_5"/>
</dbReference>
<dbReference type="Pfam" id="PF13873">
    <property type="entry name" value="Myb_DNA-bind_5"/>
    <property type="match status" value="1"/>
</dbReference>
<proteinExistence type="predicted"/>
<organism evidence="8 9">
    <name type="scientific">Phaedon cochleariae</name>
    <name type="common">Mustard beetle</name>
    <dbReference type="NCBI Taxonomy" id="80249"/>
    <lineage>
        <taxon>Eukaryota</taxon>
        <taxon>Metazoa</taxon>
        <taxon>Ecdysozoa</taxon>
        <taxon>Arthropoda</taxon>
        <taxon>Hexapoda</taxon>
        <taxon>Insecta</taxon>
        <taxon>Pterygota</taxon>
        <taxon>Neoptera</taxon>
        <taxon>Endopterygota</taxon>
        <taxon>Coleoptera</taxon>
        <taxon>Polyphaga</taxon>
        <taxon>Cucujiformia</taxon>
        <taxon>Chrysomeloidea</taxon>
        <taxon>Chrysomelidae</taxon>
        <taxon>Chrysomelinae</taxon>
        <taxon>Chrysomelini</taxon>
        <taxon>Phaedon</taxon>
    </lineage>
</organism>
<dbReference type="OrthoDB" id="6776977at2759"/>
<evidence type="ECO:0000256" key="6">
    <source>
        <dbReference type="SAM" id="MobiDB-lite"/>
    </source>
</evidence>
<feature type="compositionally biased region" description="Low complexity" evidence="6">
    <location>
        <begin position="294"/>
        <end position="306"/>
    </location>
</feature>
<reference evidence="8" key="2">
    <citation type="submission" date="2022-10" db="EMBL/GenBank/DDBJ databases">
        <authorList>
            <consortium name="ENA_rothamsted_submissions"/>
            <consortium name="culmorum"/>
            <person name="King R."/>
        </authorList>
    </citation>
    <scope>NUCLEOTIDE SEQUENCE</scope>
</reference>
<feature type="domain" description="Myb/SANT-like DNA-binding" evidence="7">
    <location>
        <begin position="23"/>
        <end position="100"/>
    </location>
</feature>
<keyword evidence="9" id="KW-1185">Reference proteome</keyword>
<protein>
    <recommendedName>
        <fullName evidence="2">Regulatory protein zeste</fullName>
    </recommendedName>
</protein>
<keyword evidence="3" id="KW-0805">Transcription regulation</keyword>
<comment type="function">
    <text evidence="5">Involved in transvection phenomena (= synapsis-dependent gene expression), where the synaptic pairing of chromosomes carrying genes with which zeste interacts influences the expression of these genes. Zeste binds to DNA and stimulates transcription from a nearby promoter.</text>
</comment>
<evidence type="ECO:0000313" key="8">
    <source>
        <dbReference type="EMBL" id="CAG9820681.1"/>
    </source>
</evidence>
<evidence type="ECO:0000256" key="3">
    <source>
        <dbReference type="ARBA" id="ARBA00023015"/>
    </source>
</evidence>
<evidence type="ECO:0000256" key="4">
    <source>
        <dbReference type="ARBA" id="ARBA00023163"/>
    </source>
</evidence>
<reference evidence="8" key="1">
    <citation type="submission" date="2022-01" db="EMBL/GenBank/DDBJ databases">
        <authorList>
            <person name="King R."/>
        </authorList>
    </citation>
    <scope>NUCLEOTIDE SEQUENCE</scope>
</reference>
<evidence type="ECO:0000259" key="7">
    <source>
        <dbReference type="Pfam" id="PF13873"/>
    </source>
</evidence>
<dbReference type="AlphaFoldDB" id="A0A9N9SF93"/>
<evidence type="ECO:0000256" key="5">
    <source>
        <dbReference type="ARBA" id="ARBA00025466"/>
    </source>
</evidence>
<feature type="region of interest" description="Disordered" evidence="6">
    <location>
        <begin position="254"/>
        <end position="330"/>
    </location>
</feature>
<sequence>MDKQDHLKNKFSIEKKERERKKRETNFSIAEKSLLVDLVEARFSIIESKRTDAISVKHKNKEWEEIALNFNSQNINVIRTWSTLRNAWENLKKLIKKLITQENVNRVRTGGGPPVIFTNIRHEERPVYEKVRALLYPVAIGLHNKFDNDVLMSNGEYDMEGGHEVQDENSYQNEESIDGVQDENIYQNEESINGDWSSYSSAKLRTPRTKILGKFPICPVNNGHADVDIDQFICSQEDVEQICIIETNVDDSSPNTYVLKIPSQPVSSASDTTPRHKKPKTKVASESSSAFEISNKPSLKSLSSAKSTDKSPSTRHLPTSRRRPIISQTKNKEFADAKIKALSAANEYAAEQHGIIMEIYKEKMKQESLATQIMEEKLKTQEEE</sequence>
<dbReference type="Proteomes" id="UP001153737">
    <property type="component" value="Chromosome 4"/>
</dbReference>
<name>A0A9N9SF93_PHACE</name>
<dbReference type="EMBL" id="OU896710">
    <property type="protein sequence ID" value="CAG9820681.1"/>
    <property type="molecule type" value="Genomic_DNA"/>
</dbReference>
<evidence type="ECO:0000313" key="9">
    <source>
        <dbReference type="Proteomes" id="UP001153737"/>
    </source>
</evidence>